<feature type="region of interest" description="Disordered" evidence="2">
    <location>
        <begin position="185"/>
        <end position="215"/>
    </location>
</feature>
<keyword evidence="1" id="KW-0547">Nucleotide-binding</keyword>
<evidence type="ECO:0000313" key="5">
    <source>
        <dbReference type="Proteomes" id="UP001057375"/>
    </source>
</evidence>
<dbReference type="Gene3D" id="1.10.510.10">
    <property type="entry name" value="Transferase(Phosphotransferase) domain 1"/>
    <property type="match status" value="1"/>
</dbReference>
<comment type="caution">
    <text evidence="4">The sequence shown here is derived from an EMBL/GenBank/DDBJ whole genome shotgun (WGS) entry which is preliminary data.</text>
</comment>
<dbReference type="InterPro" id="IPR011009">
    <property type="entry name" value="Kinase-like_dom_sf"/>
</dbReference>
<sequence>MSSSVIIAEKPQFEPRQFFREFSEIPPFSDPKCVQINVSTSSGVGRSCDIPFFKKRISMDIVIPFMKLSLSFHSISQIGLLLLQFEGGKFQPKELLLGYESDGKQFSQKLVTTLITTNFTRQWQAFYVNLKDCKQCTIKWVSNWTGNADFTWCYGIRFISLSVSESLPPFRSTYNLLKESFESSHRETSKPPTIISKSPASTSSSATHLDTSSSSSSACVASSKILNALFMPNSYTLTSPDDIQIHCVLGKGGFGEVFLVSVNGIKEFIVLKRFLKQGDIETIIECKKEFRAQQRMFLNPKCYSRIARPMYILNLLDKSTLRGVYGFMMEFCAGGSVSDFVRDWCFSRPKIDKLPYESEGSEDDFDDLIASSPPQPDPIRIACVCVHMIECLHDVFVSRPEFIDRDIKPDNFLVRVDPISNVCTIVLGDL</sequence>
<name>A0ABQ5KQR2_9EUKA</name>
<dbReference type="SUPFAM" id="SSF56112">
    <property type="entry name" value="Protein kinase-like (PK-like)"/>
    <property type="match status" value="1"/>
</dbReference>
<evidence type="ECO:0000259" key="3">
    <source>
        <dbReference type="PROSITE" id="PS50011"/>
    </source>
</evidence>
<accession>A0ABQ5KQR2</accession>
<dbReference type="PROSITE" id="PS50011">
    <property type="entry name" value="PROTEIN_KINASE_DOM"/>
    <property type="match status" value="1"/>
</dbReference>
<protein>
    <recommendedName>
        <fullName evidence="3">Protein kinase domain-containing protein</fullName>
    </recommendedName>
</protein>
<evidence type="ECO:0000256" key="2">
    <source>
        <dbReference type="SAM" id="MobiDB-lite"/>
    </source>
</evidence>
<dbReference type="InterPro" id="IPR000719">
    <property type="entry name" value="Prot_kinase_dom"/>
</dbReference>
<keyword evidence="1" id="KW-0067">ATP-binding</keyword>
<organism evidence="4 5">
    <name type="scientific">Aduncisulcus paluster</name>
    <dbReference type="NCBI Taxonomy" id="2918883"/>
    <lineage>
        <taxon>Eukaryota</taxon>
        <taxon>Metamonada</taxon>
        <taxon>Carpediemonas-like organisms</taxon>
        <taxon>Aduncisulcus</taxon>
    </lineage>
</organism>
<feature type="domain" description="Protein kinase" evidence="3">
    <location>
        <begin position="243"/>
        <end position="430"/>
    </location>
</feature>
<feature type="compositionally biased region" description="Low complexity" evidence="2">
    <location>
        <begin position="190"/>
        <end position="215"/>
    </location>
</feature>
<dbReference type="InterPro" id="IPR017441">
    <property type="entry name" value="Protein_kinase_ATP_BS"/>
</dbReference>
<dbReference type="PROSITE" id="PS00107">
    <property type="entry name" value="PROTEIN_KINASE_ATP"/>
    <property type="match status" value="1"/>
</dbReference>
<evidence type="ECO:0000256" key="1">
    <source>
        <dbReference type="PROSITE-ProRule" id="PRU10141"/>
    </source>
</evidence>
<gene>
    <name evidence="4" type="ORF">ADUPG1_008102</name>
</gene>
<proteinExistence type="predicted"/>
<dbReference type="Proteomes" id="UP001057375">
    <property type="component" value="Unassembled WGS sequence"/>
</dbReference>
<dbReference type="EMBL" id="BQXS01010872">
    <property type="protein sequence ID" value="GKT34819.1"/>
    <property type="molecule type" value="Genomic_DNA"/>
</dbReference>
<keyword evidence="5" id="KW-1185">Reference proteome</keyword>
<reference evidence="4" key="1">
    <citation type="submission" date="2022-03" db="EMBL/GenBank/DDBJ databases">
        <title>Draft genome sequence of Aduncisulcus paluster, a free-living microaerophilic Fornicata.</title>
        <authorList>
            <person name="Yuyama I."/>
            <person name="Kume K."/>
            <person name="Tamura T."/>
            <person name="Inagaki Y."/>
            <person name="Hashimoto T."/>
        </authorList>
    </citation>
    <scope>NUCLEOTIDE SEQUENCE</scope>
    <source>
        <strain evidence="4">NY0171</strain>
    </source>
</reference>
<evidence type="ECO:0000313" key="4">
    <source>
        <dbReference type="EMBL" id="GKT34819.1"/>
    </source>
</evidence>
<feature type="non-terminal residue" evidence="4">
    <location>
        <position position="430"/>
    </location>
</feature>
<feature type="binding site" evidence="1">
    <location>
        <position position="272"/>
    </location>
    <ligand>
        <name>ATP</name>
        <dbReference type="ChEBI" id="CHEBI:30616"/>
    </ligand>
</feature>